<keyword evidence="9" id="KW-1185">Reference proteome</keyword>
<evidence type="ECO:0000256" key="2">
    <source>
        <dbReference type="ARBA" id="ARBA00022448"/>
    </source>
</evidence>
<evidence type="ECO:0000259" key="7">
    <source>
        <dbReference type="SMART" id="SM00062"/>
    </source>
</evidence>
<dbReference type="SUPFAM" id="SSF53850">
    <property type="entry name" value="Periplasmic binding protein-like II"/>
    <property type="match status" value="1"/>
</dbReference>
<evidence type="ECO:0000256" key="1">
    <source>
        <dbReference type="ARBA" id="ARBA00004308"/>
    </source>
</evidence>
<dbReference type="Gene3D" id="3.40.190.10">
    <property type="entry name" value="Periplasmic binding protein-like II"/>
    <property type="match status" value="2"/>
</dbReference>
<keyword evidence="4" id="KW-0997">Cell inner membrane</keyword>
<dbReference type="RefSeq" id="WP_278100070.1">
    <property type="nucleotide sequence ID" value="NZ_CP091092.1"/>
</dbReference>
<dbReference type="AlphaFoldDB" id="A0AAF0FPE5"/>
<dbReference type="CDD" id="cd13553">
    <property type="entry name" value="PBP2_NrtA_CpmA_like"/>
    <property type="match status" value="1"/>
</dbReference>
<dbReference type="SMART" id="SM00062">
    <property type="entry name" value="PBPb"/>
    <property type="match status" value="1"/>
</dbReference>
<evidence type="ECO:0000256" key="3">
    <source>
        <dbReference type="ARBA" id="ARBA00022475"/>
    </source>
</evidence>
<accession>A0AAF0FPE5</accession>
<comment type="subcellular location">
    <subcellularLocation>
        <location evidence="1">Endomembrane system</location>
    </subcellularLocation>
</comment>
<protein>
    <submittedName>
        <fullName evidence="8">ABC transporter substrate-binding protein</fullName>
    </submittedName>
</protein>
<dbReference type="Proteomes" id="UP001218895">
    <property type="component" value="Chromosome"/>
</dbReference>
<dbReference type="InterPro" id="IPR044527">
    <property type="entry name" value="NrtA/CpmA_ABC-bd_dom"/>
</dbReference>
<proteinExistence type="predicted"/>
<evidence type="ECO:0000313" key="8">
    <source>
        <dbReference type="EMBL" id="WFN37230.1"/>
    </source>
</evidence>
<name>A0AAF0FPE5_9EURY</name>
<organism evidence="8 9">
    <name type="scientific">Methanomicrobium antiquum</name>
    <dbReference type="NCBI Taxonomy" id="487686"/>
    <lineage>
        <taxon>Archaea</taxon>
        <taxon>Methanobacteriati</taxon>
        <taxon>Methanobacteriota</taxon>
        <taxon>Stenosarchaea group</taxon>
        <taxon>Methanomicrobia</taxon>
        <taxon>Methanomicrobiales</taxon>
        <taxon>Methanomicrobiaceae</taxon>
        <taxon>Methanomicrobium</taxon>
    </lineage>
</organism>
<reference evidence="8" key="1">
    <citation type="submission" date="2022-01" db="EMBL/GenBank/DDBJ databases">
        <title>Complete genome of Methanomicrobium antiquum DSM 21220.</title>
        <authorList>
            <person name="Chen S.-C."/>
            <person name="You Y.-T."/>
            <person name="Zhou Y.-Z."/>
            <person name="Lai M.-C."/>
        </authorList>
    </citation>
    <scope>NUCLEOTIDE SEQUENCE</scope>
    <source>
        <strain evidence="8">DSM 21220</strain>
    </source>
</reference>
<evidence type="ECO:0000256" key="4">
    <source>
        <dbReference type="ARBA" id="ARBA00022519"/>
    </source>
</evidence>
<dbReference type="PANTHER" id="PTHR30024">
    <property type="entry name" value="ALIPHATIC SULFONATES-BINDING PROTEIN-RELATED"/>
    <property type="match status" value="1"/>
</dbReference>
<feature type="domain" description="Solute-binding protein family 3/N-terminal" evidence="7">
    <location>
        <begin position="43"/>
        <end position="260"/>
    </location>
</feature>
<keyword evidence="6" id="KW-0812">Transmembrane</keyword>
<keyword evidence="5 6" id="KW-0472">Membrane</keyword>
<dbReference type="GeneID" id="79949178"/>
<keyword evidence="6" id="KW-1133">Transmembrane helix</keyword>
<gene>
    <name evidence="8" type="ORF">L1994_02245</name>
</gene>
<dbReference type="GO" id="GO:0012505">
    <property type="term" value="C:endomembrane system"/>
    <property type="evidence" value="ECO:0007669"/>
    <property type="project" value="UniProtKB-SubCell"/>
</dbReference>
<sequence length="357" mass="39458">MKKEFIFVIVVAVVVILLAAVIVVTGFNSDLTKDKENQTTADKLRIGYLPTNGHALIFVAQEEGYFAEENLDVELFAFQNSAEGINAIIANKIDIGGFGPSPLVYASKGAEVTVVGGLMGEGAGVIVKPENADKYKSLEDYKGKTIATVRMSSGDIFFRGVFSNAGIDIKEDLTIQEIESPAAVLEAVKSGKVDAGIVWTPYMEMAESQGLKVIAYSEEYYPKHPCCRIAVLTDNINTDRDSYVKMLKSLIRSYKFIHTNPDEAVDDVSNYVKVDKSILKEAMTNEHSYLSPDPNRQGVLTTYELLKSIGYIEDNGVDMNDHIDVTLYGQALDEILTEYPDDEYYLSMKADFNNLDK</sequence>
<dbReference type="EMBL" id="CP091092">
    <property type="protein sequence ID" value="WFN37230.1"/>
    <property type="molecule type" value="Genomic_DNA"/>
</dbReference>
<feature type="transmembrane region" description="Helical" evidence="6">
    <location>
        <begin position="6"/>
        <end position="27"/>
    </location>
</feature>
<evidence type="ECO:0000256" key="5">
    <source>
        <dbReference type="ARBA" id="ARBA00023136"/>
    </source>
</evidence>
<keyword evidence="3" id="KW-1003">Cell membrane</keyword>
<dbReference type="Pfam" id="PF13379">
    <property type="entry name" value="NMT1_2"/>
    <property type="match status" value="1"/>
</dbReference>
<evidence type="ECO:0000256" key="6">
    <source>
        <dbReference type="SAM" id="Phobius"/>
    </source>
</evidence>
<evidence type="ECO:0000313" key="9">
    <source>
        <dbReference type="Proteomes" id="UP001218895"/>
    </source>
</evidence>
<dbReference type="KEGG" id="manq:L1994_02245"/>
<dbReference type="InterPro" id="IPR001638">
    <property type="entry name" value="Solute-binding_3/MltF_N"/>
</dbReference>
<keyword evidence="2" id="KW-0813">Transport</keyword>